<name>A0AAD7GST2_MYCRO</name>
<feature type="compositionally biased region" description="Low complexity" evidence="1">
    <location>
        <begin position="191"/>
        <end position="207"/>
    </location>
</feature>
<feature type="region of interest" description="Disordered" evidence="1">
    <location>
        <begin position="91"/>
        <end position="213"/>
    </location>
</feature>
<feature type="compositionally biased region" description="Basic and acidic residues" evidence="1">
    <location>
        <begin position="106"/>
        <end position="121"/>
    </location>
</feature>
<dbReference type="AlphaFoldDB" id="A0AAD7GST2"/>
<evidence type="ECO:0000256" key="1">
    <source>
        <dbReference type="SAM" id="MobiDB-lite"/>
    </source>
</evidence>
<dbReference type="Proteomes" id="UP001221757">
    <property type="component" value="Unassembled WGS sequence"/>
</dbReference>
<feature type="compositionally biased region" description="Pro residues" evidence="1">
    <location>
        <begin position="161"/>
        <end position="170"/>
    </location>
</feature>
<feature type="compositionally biased region" description="Low complexity" evidence="1">
    <location>
        <begin position="233"/>
        <end position="251"/>
    </location>
</feature>
<protein>
    <submittedName>
        <fullName evidence="2">Uncharacterized protein</fullName>
    </submittedName>
</protein>
<proteinExistence type="predicted"/>
<evidence type="ECO:0000313" key="3">
    <source>
        <dbReference type="Proteomes" id="UP001221757"/>
    </source>
</evidence>
<feature type="region of interest" description="Disordered" evidence="1">
    <location>
        <begin position="226"/>
        <end position="285"/>
    </location>
</feature>
<keyword evidence="3" id="KW-1185">Reference proteome</keyword>
<organism evidence="2 3">
    <name type="scientific">Mycena rosella</name>
    <name type="common">Pink bonnet</name>
    <name type="synonym">Agaricus rosellus</name>
    <dbReference type="NCBI Taxonomy" id="1033263"/>
    <lineage>
        <taxon>Eukaryota</taxon>
        <taxon>Fungi</taxon>
        <taxon>Dikarya</taxon>
        <taxon>Basidiomycota</taxon>
        <taxon>Agaricomycotina</taxon>
        <taxon>Agaricomycetes</taxon>
        <taxon>Agaricomycetidae</taxon>
        <taxon>Agaricales</taxon>
        <taxon>Marasmiineae</taxon>
        <taxon>Mycenaceae</taxon>
        <taxon>Mycena</taxon>
    </lineage>
</organism>
<gene>
    <name evidence="2" type="ORF">B0H17DRAFT_1193675</name>
</gene>
<accession>A0AAD7GST2</accession>
<reference evidence="2" key="1">
    <citation type="submission" date="2023-03" db="EMBL/GenBank/DDBJ databases">
        <title>Massive genome expansion in bonnet fungi (Mycena s.s.) driven by repeated elements and novel gene families across ecological guilds.</title>
        <authorList>
            <consortium name="Lawrence Berkeley National Laboratory"/>
            <person name="Harder C.B."/>
            <person name="Miyauchi S."/>
            <person name="Viragh M."/>
            <person name="Kuo A."/>
            <person name="Thoen E."/>
            <person name="Andreopoulos B."/>
            <person name="Lu D."/>
            <person name="Skrede I."/>
            <person name="Drula E."/>
            <person name="Henrissat B."/>
            <person name="Morin E."/>
            <person name="Kohler A."/>
            <person name="Barry K."/>
            <person name="LaButti K."/>
            <person name="Morin E."/>
            <person name="Salamov A."/>
            <person name="Lipzen A."/>
            <person name="Mereny Z."/>
            <person name="Hegedus B."/>
            <person name="Baldrian P."/>
            <person name="Stursova M."/>
            <person name="Weitz H."/>
            <person name="Taylor A."/>
            <person name="Grigoriev I.V."/>
            <person name="Nagy L.G."/>
            <person name="Martin F."/>
            <person name="Kauserud H."/>
        </authorList>
    </citation>
    <scope>NUCLEOTIDE SEQUENCE</scope>
    <source>
        <strain evidence="2">CBHHK067</strain>
    </source>
</reference>
<evidence type="ECO:0000313" key="2">
    <source>
        <dbReference type="EMBL" id="KAJ7704441.1"/>
    </source>
</evidence>
<dbReference type="EMBL" id="JARKIE010000010">
    <property type="protein sequence ID" value="KAJ7704441.1"/>
    <property type="molecule type" value="Genomic_DNA"/>
</dbReference>
<sequence>MTCGITTENGQIFGSECYAGSFFCGHCCVSAHCPHAIQGSFASALSTANSNATPDSWPLIVFLFPGLPARTRFLRCATRRHAISIRKPTALSIAGPGQDPSAEGSSLDRQRSDLRDAERQRQIALQETPSHRHRRTPRQREDEEIRAASSTPCSQRAVPPLGLPTPPDTQVPPVSRAVLRQRLRREREAAAKAAAASAGRSRARTALQPAAPSTRFKMDVDNVTLLGYAPKGSTSSMPASSSTSQSQTPAAKRPAGSQAGTSSWLSKKKKGNDANAAPSSSPGPR</sequence>
<comment type="caution">
    <text evidence="2">The sequence shown here is derived from an EMBL/GenBank/DDBJ whole genome shotgun (WGS) entry which is preliminary data.</text>
</comment>